<keyword evidence="3" id="KW-1185">Reference proteome</keyword>
<keyword evidence="1" id="KW-0732">Signal</keyword>
<feature type="signal peptide" evidence="1">
    <location>
        <begin position="1"/>
        <end position="20"/>
    </location>
</feature>
<evidence type="ECO:0008006" key="4">
    <source>
        <dbReference type="Google" id="ProtNLM"/>
    </source>
</evidence>
<gene>
    <name evidence="2" type="ORF">BJX68DRAFT_173756</name>
</gene>
<accession>A0ABR4JMU7</accession>
<dbReference type="GeneID" id="98152262"/>
<sequence>MTRSFPASLFCLHIIHLTFQHSCQLWLSALLSFPIELSPATQLIPSCNTISSRPSIFEYLQHVERNRSQHRLVRVLPLPPEHGRGRSFHLPVHSHHWLPRLPNVPHPHVVSDLVCRGRCLSLR</sequence>
<dbReference type="RefSeq" id="XP_070894537.1">
    <property type="nucleotide sequence ID" value="XM_071037098.1"/>
</dbReference>
<protein>
    <recommendedName>
        <fullName evidence="4">Secreted protein</fullName>
    </recommendedName>
</protein>
<dbReference type="EMBL" id="JBFXLR010000058">
    <property type="protein sequence ID" value="KAL2841351.1"/>
    <property type="molecule type" value="Genomic_DNA"/>
</dbReference>
<evidence type="ECO:0000313" key="2">
    <source>
        <dbReference type="EMBL" id="KAL2841351.1"/>
    </source>
</evidence>
<dbReference type="Proteomes" id="UP001610444">
    <property type="component" value="Unassembled WGS sequence"/>
</dbReference>
<evidence type="ECO:0000313" key="3">
    <source>
        <dbReference type="Proteomes" id="UP001610444"/>
    </source>
</evidence>
<proteinExistence type="predicted"/>
<comment type="caution">
    <text evidence="2">The sequence shown here is derived from an EMBL/GenBank/DDBJ whole genome shotgun (WGS) entry which is preliminary data.</text>
</comment>
<organism evidence="2 3">
    <name type="scientific">Aspergillus pseudodeflectus</name>
    <dbReference type="NCBI Taxonomy" id="176178"/>
    <lineage>
        <taxon>Eukaryota</taxon>
        <taxon>Fungi</taxon>
        <taxon>Dikarya</taxon>
        <taxon>Ascomycota</taxon>
        <taxon>Pezizomycotina</taxon>
        <taxon>Eurotiomycetes</taxon>
        <taxon>Eurotiomycetidae</taxon>
        <taxon>Eurotiales</taxon>
        <taxon>Aspergillaceae</taxon>
        <taxon>Aspergillus</taxon>
        <taxon>Aspergillus subgen. Nidulantes</taxon>
    </lineage>
</organism>
<feature type="chain" id="PRO_5045634822" description="Secreted protein" evidence="1">
    <location>
        <begin position="21"/>
        <end position="123"/>
    </location>
</feature>
<reference evidence="2 3" key="1">
    <citation type="submission" date="2024-07" db="EMBL/GenBank/DDBJ databases">
        <title>Section-level genome sequencing and comparative genomics of Aspergillus sections Usti and Cavernicolus.</title>
        <authorList>
            <consortium name="Lawrence Berkeley National Laboratory"/>
            <person name="Nybo J.L."/>
            <person name="Vesth T.C."/>
            <person name="Theobald S."/>
            <person name="Frisvad J.C."/>
            <person name="Larsen T.O."/>
            <person name="Kjaerboelling I."/>
            <person name="Rothschild-Mancinelli K."/>
            <person name="Lyhne E.K."/>
            <person name="Kogle M.E."/>
            <person name="Barry K."/>
            <person name="Clum A."/>
            <person name="Na H."/>
            <person name="Ledsgaard L."/>
            <person name="Lin J."/>
            <person name="Lipzen A."/>
            <person name="Kuo A."/>
            <person name="Riley R."/>
            <person name="Mondo S."/>
            <person name="LaButti K."/>
            <person name="Haridas S."/>
            <person name="Pangalinan J."/>
            <person name="Salamov A.A."/>
            <person name="Simmons B.A."/>
            <person name="Magnuson J.K."/>
            <person name="Chen J."/>
            <person name="Drula E."/>
            <person name="Henrissat B."/>
            <person name="Wiebenga A."/>
            <person name="Lubbers R.J."/>
            <person name="Gomes A.C."/>
            <person name="Macurrencykelacurrency M.R."/>
            <person name="Stajich J."/>
            <person name="Grigoriev I.V."/>
            <person name="Mortensen U.H."/>
            <person name="De vries R.P."/>
            <person name="Baker S.E."/>
            <person name="Andersen M.R."/>
        </authorList>
    </citation>
    <scope>NUCLEOTIDE SEQUENCE [LARGE SCALE GENOMIC DNA]</scope>
    <source>
        <strain evidence="2 3">CBS 756.74</strain>
    </source>
</reference>
<name>A0ABR4JMU7_9EURO</name>
<evidence type="ECO:0000256" key="1">
    <source>
        <dbReference type="SAM" id="SignalP"/>
    </source>
</evidence>